<gene>
    <name evidence="1" type="ORF">scyTo_0006509</name>
</gene>
<reference evidence="1 2" key="1">
    <citation type="journal article" date="2018" name="Nat. Ecol. Evol.">
        <title>Shark genomes provide insights into elasmobranch evolution and the origin of vertebrates.</title>
        <authorList>
            <person name="Hara Y"/>
            <person name="Yamaguchi K"/>
            <person name="Onimaru K"/>
            <person name="Kadota M"/>
            <person name="Koyanagi M"/>
            <person name="Keeley SD"/>
            <person name="Tatsumi K"/>
            <person name="Tanaka K"/>
            <person name="Motone F"/>
            <person name="Kageyama Y"/>
            <person name="Nozu R"/>
            <person name="Adachi N"/>
            <person name="Nishimura O"/>
            <person name="Nakagawa R"/>
            <person name="Tanegashima C"/>
            <person name="Kiyatake I"/>
            <person name="Matsumoto R"/>
            <person name="Murakumo K"/>
            <person name="Nishida K"/>
            <person name="Terakita A"/>
            <person name="Kuratani S"/>
            <person name="Sato K"/>
            <person name="Hyodo S Kuraku.S."/>
        </authorList>
    </citation>
    <scope>NUCLEOTIDE SEQUENCE [LARGE SCALE GENOMIC DNA]</scope>
</reference>
<dbReference type="OrthoDB" id="9922825at2759"/>
<keyword evidence="2" id="KW-1185">Reference proteome</keyword>
<comment type="caution">
    <text evidence="1">The sequence shown here is derived from an EMBL/GenBank/DDBJ whole genome shotgun (WGS) entry which is preliminary data.</text>
</comment>
<accession>A0A401PIB4</accession>
<dbReference type="AlphaFoldDB" id="A0A401PIB4"/>
<sequence>MLLKAGPGMGELQRLGGYSRVSALLPDGLHPGMWQQGSSPNKRHRALWSVDLIGSHEALLNAARRDAAILLKSIGNASRQWISRPSNILLLYYRWKWADALNDIVNLYRRWNGTESAEATNSITTLQRKWSGKVYELHRKDVTEIELNSIEQQHVKFISEFIYLQKKNLRHAAVTTEELIHMHNKESRIVGSCISKSNAESLFCVFPESLVCLEMFCKDVLELSEELYKNSVCVLESNATVLPDPDQEWWKINLPDWMQYVSGVLPALEDTIVSIRNITHQFLEYFKTTSIARSLKSHPDVGYYVSDYGFKEAYMKKVWCL</sequence>
<organism evidence="1 2">
    <name type="scientific">Scyliorhinus torazame</name>
    <name type="common">Cloudy catshark</name>
    <name type="synonym">Catulus torazame</name>
    <dbReference type="NCBI Taxonomy" id="75743"/>
    <lineage>
        <taxon>Eukaryota</taxon>
        <taxon>Metazoa</taxon>
        <taxon>Chordata</taxon>
        <taxon>Craniata</taxon>
        <taxon>Vertebrata</taxon>
        <taxon>Chondrichthyes</taxon>
        <taxon>Elasmobranchii</taxon>
        <taxon>Galeomorphii</taxon>
        <taxon>Galeoidea</taxon>
        <taxon>Carcharhiniformes</taxon>
        <taxon>Scyliorhinidae</taxon>
        <taxon>Scyliorhinus</taxon>
    </lineage>
</organism>
<dbReference type="EMBL" id="BFAA01002206">
    <property type="protein sequence ID" value="GCB72875.1"/>
    <property type="molecule type" value="Genomic_DNA"/>
</dbReference>
<proteinExistence type="predicted"/>
<evidence type="ECO:0000313" key="2">
    <source>
        <dbReference type="Proteomes" id="UP000288216"/>
    </source>
</evidence>
<dbReference type="Proteomes" id="UP000288216">
    <property type="component" value="Unassembled WGS sequence"/>
</dbReference>
<evidence type="ECO:0000313" key="1">
    <source>
        <dbReference type="EMBL" id="GCB72875.1"/>
    </source>
</evidence>
<name>A0A401PIB4_SCYTO</name>
<dbReference type="OMA" id="THQFLEY"/>
<protein>
    <submittedName>
        <fullName evidence="1">Uncharacterized protein</fullName>
    </submittedName>
</protein>